<accession>A0A919MFX3</accession>
<evidence type="ECO:0000259" key="3">
    <source>
        <dbReference type="Pfam" id="PF00156"/>
    </source>
</evidence>
<dbReference type="GO" id="GO:0016757">
    <property type="term" value="F:glycosyltransferase activity"/>
    <property type="evidence" value="ECO:0007669"/>
    <property type="project" value="UniProtKB-KW"/>
</dbReference>
<dbReference type="SUPFAM" id="SSF53271">
    <property type="entry name" value="PRTase-like"/>
    <property type="match status" value="1"/>
</dbReference>
<evidence type="ECO:0000256" key="1">
    <source>
        <dbReference type="ARBA" id="ARBA00022676"/>
    </source>
</evidence>
<dbReference type="Pfam" id="PF00156">
    <property type="entry name" value="Pribosyltran"/>
    <property type="match status" value="1"/>
</dbReference>
<evidence type="ECO:0000313" key="5">
    <source>
        <dbReference type="Proteomes" id="UP000598174"/>
    </source>
</evidence>
<protein>
    <recommendedName>
        <fullName evidence="3">Phosphoribosyltransferase domain-containing protein</fullName>
    </recommendedName>
</protein>
<keyword evidence="2" id="KW-0808">Transferase</keyword>
<dbReference type="RefSeq" id="WP_239118294.1">
    <property type="nucleotide sequence ID" value="NZ_BAAABP010000015.1"/>
</dbReference>
<dbReference type="PANTHER" id="PTHR43363">
    <property type="entry name" value="HYPOXANTHINE PHOSPHORIBOSYLTRANSFERASE"/>
    <property type="match status" value="1"/>
</dbReference>
<dbReference type="Gene3D" id="3.40.50.2020">
    <property type="match status" value="1"/>
</dbReference>
<keyword evidence="5" id="KW-1185">Reference proteome</keyword>
<dbReference type="InterPro" id="IPR000836">
    <property type="entry name" value="PRTase_dom"/>
</dbReference>
<gene>
    <name evidence="4" type="ORF">Afe05nite_60780</name>
</gene>
<dbReference type="AlphaFoldDB" id="A0A919MFX3"/>
<name>A0A919MFX3_9ACTN</name>
<keyword evidence="1" id="KW-0328">Glycosyltransferase</keyword>
<reference evidence="4" key="1">
    <citation type="submission" date="2021-01" db="EMBL/GenBank/DDBJ databases">
        <title>Whole genome shotgun sequence of Actinoplanes ferrugineus NBRC 15555.</title>
        <authorList>
            <person name="Komaki H."/>
            <person name="Tamura T."/>
        </authorList>
    </citation>
    <scope>NUCLEOTIDE SEQUENCE</scope>
    <source>
        <strain evidence="4">NBRC 15555</strain>
    </source>
</reference>
<organism evidence="4 5">
    <name type="scientific">Paractinoplanes ferrugineus</name>
    <dbReference type="NCBI Taxonomy" id="113564"/>
    <lineage>
        <taxon>Bacteria</taxon>
        <taxon>Bacillati</taxon>
        <taxon>Actinomycetota</taxon>
        <taxon>Actinomycetes</taxon>
        <taxon>Micromonosporales</taxon>
        <taxon>Micromonosporaceae</taxon>
        <taxon>Paractinoplanes</taxon>
    </lineage>
</organism>
<feature type="domain" description="Phosphoribosyltransferase" evidence="3">
    <location>
        <begin position="9"/>
        <end position="139"/>
    </location>
</feature>
<evidence type="ECO:0000256" key="2">
    <source>
        <dbReference type="ARBA" id="ARBA00022679"/>
    </source>
</evidence>
<dbReference type="EMBL" id="BOMM01000052">
    <property type="protein sequence ID" value="GIE14238.1"/>
    <property type="molecule type" value="Genomic_DNA"/>
</dbReference>
<sequence>MAADVPPIILPWHDLAATIKEIAAKVRDDGSPDVVVGILRGGMVPATVFAHALAVRTVRAVEVLHTTSDTLNAAKTEAPQVANPASLGDLAGRDVLVVDDIAGSGGTMAYSTKLVTQAGATRVRSAVCIVNAGNWQGPQTPEETLTYIGTTVEGWVIFPWENQ</sequence>
<comment type="caution">
    <text evidence="4">The sequence shown here is derived from an EMBL/GenBank/DDBJ whole genome shotgun (WGS) entry which is preliminary data.</text>
</comment>
<proteinExistence type="predicted"/>
<dbReference type="PANTHER" id="PTHR43363:SF1">
    <property type="entry name" value="HYPOXANTHINE-GUANINE PHOSPHORIBOSYLTRANSFERASE"/>
    <property type="match status" value="1"/>
</dbReference>
<dbReference type="Proteomes" id="UP000598174">
    <property type="component" value="Unassembled WGS sequence"/>
</dbReference>
<dbReference type="InterPro" id="IPR029057">
    <property type="entry name" value="PRTase-like"/>
</dbReference>
<dbReference type="CDD" id="cd06223">
    <property type="entry name" value="PRTases_typeI"/>
    <property type="match status" value="1"/>
</dbReference>
<evidence type="ECO:0000313" key="4">
    <source>
        <dbReference type="EMBL" id="GIE14238.1"/>
    </source>
</evidence>